<reference evidence="3 4" key="1">
    <citation type="submission" date="2018-11" db="EMBL/GenBank/DDBJ databases">
        <title>Genome sequence of Saitozyma podzolica DSM 27192.</title>
        <authorList>
            <person name="Aliyu H."/>
            <person name="Gorte O."/>
            <person name="Ochsenreither K."/>
        </authorList>
    </citation>
    <scope>NUCLEOTIDE SEQUENCE [LARGE SCALE GENOMIC DNA]</scope>
    <source>
        <strain evidence="3 4">DSM 27192</strain>
    </source>
</reference>
<evidence type="ECO:0000256" key="2">
    <source>
        <dbReference type="ARBA" id="ARBA00023002"/>
    </source>
</evidence>
<name>A0A427YG10_9TREE</name>
<evidence type="ECO:0000313" key="4">
    <source>
        <dbReference type="Proteomes" id="UP000279259"/>
    </source>
</evidence>
<dbReference type="InterPro" id="IPR036291">
    <property type="entry name" value="NAD(P)-bd_dom_sf"/>
</dbReference>
<dbReference type="PANTHER" id="PTHR24320:SF281">
    <property type="entry name" value="SHORT CHAIN DEHYDROGENASE_REDUCTASE FAMILY PROTEIN (AFU_ORTHOLOGUE AFUA_5G14310)"/>
    <property type="match status" value="1"/>
</dbReference>
<dbReference type="STRING" id="1890683.A0A427YG10"/>
<dbReference type="PRINTS" id="PR00081">
    <property type="entry name" value="GDHRDH"/>
</dbReference>
<keyword evidence="4" id="KW-1185">Reference proteome</keyword>
<comment type="caution">
    <text evidence="3">The sequence shown here is derived from an EMBL/GenBank/DDBJ whole genome shotgun (WGS) entry which is preliminary data.</text>
</comment>
<dbReference type="SUPFAM" id="SSF51735">
    <property type="entry name" value="NAD(P)-binding Rossmann-fold domains"/>
    <property type="match status" value="1"/>
</dbReference>
<evidence type="ECO:0008006" key="5">
    <source>
        <dbReference type="Google" id="ProtNLM"/>
    </source>
</evidence>
<dbReference type="OrthoDB" id="191139at2759"/>
<evidence type="ECO:0000256" key="1">
    <source>
        <dbReference type="ARBA" id="ARBA00006484"/>
    </source>
</evidence>
<protein>
    <recommendedName>
        <fullName evidence="5">NAD(P)-binding protein</fullName>
    </recommendedName>
</protein>
<accession>A0A427YG10</accession>
<proteinExistence type="inferred from homology"/>
<organism evidence="3 4">
    <name type="scientific">Saitozyma podzolica</name>
    <dbReference type="NCBI Taxonomy" id="1890683"/>
    <lineage>
        <taxon>Eukaryota</taxon>
        <taxon>Fungi</taxon>
        <taxon>Dikarya</taxon>
        <taxon>Basidiomycota</taxon>
        <taxon>Agaricomycotina</taxon>
        <taxon>Tremellomycetes</taxon>
        <taxon>Tremellales</taxon>
        <taxon>Trimorphomycetaceae</taxon>
        <taxon>Saitozyma</taxon>
    </lineage>
</organism>
<keyword evidence="2" id="KW-0560">Oxidoreductase</keyword>
<dbReference type="CDD" id="cd05327">
    <property type="entry name" value="retinol-DH_like_SDR_c_like"/>
    <property type="match status" value="1"/>
</dbReference>
<dbReference type="Proteomes" id="UP000279259">
    <property type="component" value="Unassembled WGS sequence"/>
</dbReference>
<comment type="similarity">
    <text evidence="1">Belongs to the short-chain dehydrogenases/reductases (SDR) family.</text>
</comment>
<evidence type="ECO:0000313" key="3">
    <source>
        <dbReference type="EMBL" id="RSH90105.1"/>
    </source>
</evidence>
<dbReference type="InterPro" id="IPR002347">
    <property type="entry name" value="SDR_fam"/>
</dbReference>
<dbReference type="Pfam" id="PF00106">
    <property type="entry name" value="adh_short"/>
    <property type="match status" value="1"/>
</dbReference>
<sequence>MQAILAPILGPSGPYTADLSGKTAVVTGGALGIGFETSKWFAKMGAKVIMVNRKEEQGESAIEEIKAECSKEGKSAEVEWIGCDLGDVKMVKEVFSGIREKLDRLDLLVLASGINSNKFGLDNDGIDRHFGVNALGHYYVINLLYPLLRKTSRKPDVRKGSVRIVFESSEMHRAAPGSRCGVHFGSEEEITEGAREYSPMELYGRTKLAMILYTKALRDKVITKNGDDIYVLAVHPGAVNTAMQQQWEDAYPGFTGWIAKNLMLAAGRSPEQGCYSALYAALSDEVVHKGWNGAYLADPGKLGGESAQGEDLNLATALWELSERMIRRLGGEDALQAWS</sequence>
<dbReference type="EMBL" id="RSCD01000011">
    <property type="protein sequence ID" value="RSH90105.1"/>
    <property type="molecule type" value="Genomic_DNA"/>
</dbReference>
<dbReference type="PANTHER" id="PTHR24320">
    <property type="entry name" value="RETINOL DEHYDROGENASE"/>
    <property type="match status" value="1"/>
</dbReference>
<dbReference type="AlphaFoldDB" id="A0A427YG10"/>
<dbReference type="GO" id="GO:0016491">
    <property type="term" value="F:oxidoreductase activity"/>
    <property type="evidence" value="ECO:0007669"/>
    <property type="project" value="UniProtKB-KW"/>
</dbReference>
<gene>
    <name evidence="3" type="ORF">EHS25_001438</name>
</gene>
<dbReference type="Gene3D" id="3.40.50.720">
    <property type="entry name" value="NAD(P)-binding Rossmann-like Domain"/>
    <property type="match status" value="1"/>
</dbReference>